<evidence type="ECO:0000313" key="6">
    <source>
        <dbReference type="Proteomes" id="UP000216961"/>
    </source>
</evidence>
<keyword evidence="2" id="KW-0808">Transferase</keyword>
<dbReference type="SUPFAM" id="SSF53613">
    <property type="entry name" value="Ribokinase-like"/>
    <property type="match status" value="1"/>
</dbReference>
<gene>
    <name evidence="5" type="ORF">CHH57_19855</name>
</gene>
<evidence type="ECO:0000259" key="4">
    <source>
        <dbReference type="Pfam" id="PF00294"/>
    </source>
</evidence>
<dbReference type="PANTHER" id="PTHR43085:SF41">
    <property type="entry name" value="FRUCTOSELYSINE 6-KINASE"/>
    <property type="match status" value="1"/>
</dbReference>
<accession>A0AA91TNR3</accession>
<dbReference type="InterPro" id="IPR011611">
    <property type="entry name" value="PfkB_dom"/>
</dbReference>
<dbReference type="AlphaFoldDB" id="A0AA91TNR3"/>
<evidence type="ECO:0000256" key="2">
    <source>
        <dbReference type="ARBA" id="ARBA00022679"/>
    </source>
</evidence>
<keyword evidence="3" id="KW-0418">Kinase</keyword>
<comment type="caution">
    <text evidence="5">The sequence shown here is derived from an EMBL/GenBank/DDBJ whole genome shotgun (WGS) entry which is preliminary data.</text>
</comment>
<protein>
    <submittedName>
        <fullName evidence="5">Fructoselysine 6-kinase</fullName>
    </submittedName>
</protein>
<proteinExistence type="inferred from homology"/>
<dbReference type="CDD" id="cd01940">
    <property type="entry name" value="Fructoselysine_kinase_like"/>
    <property type="match status" value="1"/>
</dbReference>
<dbReference type="RefSeq" id="WP_095333019.1">
    <property type="nucleotide sequence ID" value="NZ_CP053315.1"/>
</dbReference>
<feature type="domain" description="Carbohydrate kinase PfkB" evidence="4">
    <location>
        <begin position="16"/>
        <end position="247"/>
    </location>
</feature>
<comment type="similarity">
    <text evidence="1">Belongs to the carbohydrate kinase PfkB family.</text>
</comment>
<dbReference type="EMBL" id="NPBQ01000124">
    <property type="protein sequence ID" value="PAD81430.1"/>
    <property type="molecule type" value="Genomic_DNA"/>
</dbReference>
<evidence type="ECO:0000313" key="5">
    <source>
        <dbReference type="EMBL" id="PAD81430.1"/>
    </source>
</evidence>
<evidence type="ECO:0000256" key="1">
    <source>
        <dbReference type="ARBA" id="ARBA00010688"/>
    </source>
</evidence>
<reference evidence="5 6" key="1">
    <citation type="submission" date="2017-07" db="EMBL/GenBank/DDBJ databases">
        <title>Isolation and whole genome analysis of endospore-forming bacteria from heroin.</title>
        <authorList>
            <person name="Kalinowski J."/>
            <person name="Ahrens B."/>
            <person name="Al-Dilaimi A."/>
            <person name="Winkler A."/>
            <person name="Wibberg D."/>
            <person name="Schleenbecker U."/>
            <person name="Ruckert C."/>
            <person name="Wolfel R."/>
            <person name="Grass G."/>
        </authorList>
    </citation>
    <scope>NUCLEOTIDE SEQUENCE [LARGE SCALE GENOMIC DNA]</scope>
    <source>
        <strain evidence="5 6">7521-2</strain>
    </source>
</reference>
<dbReference type="Proteomes" id="UP000216961">
    <property type="component" value="Unassembled WGS sequence"/>
</dbReference>
<name>A0AA91TNR3_NIACI</name>
<organism evidence="5 6">
    <name type="scientific">Niallia circulans</name>
    <name type="common">Bacillus circulans</name>
    <dbReference type="NCBI Taxonomy" id="1397"/>
    <lineage>
        <taxon>Bacteria</taxon>
        <taxon>Bacillati</taxon>
        <taxon>Bacillota</taxon>
        <taxon>Bacilli</taxon>
        <taxon>Bacillales</taxon>
        <taxon>Bacillaceae</taxon>
        <taxon>Niallia</taxon>
    </lineage>
</organism>
<dbReference type="GO" id="GO:0016301">
    <property type="term" value="F:kinase activity"/>
    <property type="evidence" value="ECO:0007669"/>
    <property type="project" value="UniProtKB-KW"/>
</dbReference>
<dbReference type="Pfam" id="PF00294">
    <property type="entry name" value="PfkB"/>
    <property type="match status" value="1"/>
</dbReference>
<dbReference type="InterPro" id="IPR029056">
    <property type="entry name" value="Ribokinase-like"/>
</dbReference>
<dbReference type="PANTHER" id="PTHR43085">
    <property type="entry name" value="HEXOKINASE FAMILY MEMBER"/>
    <property type="match status" value="1"/>
</dbReference>
<evidence type="ECO:0000256" key="3">
    <source>
        <dbReference type="ARBA" id="ARBA00022777"/>
    </source>
</evidence>
<dbReference type="InterPro" id="IPR050306">
    <property type="entry name" value="PfkB_Carbo_kinase"/>
</dbReference>
<dbReference type="Gene3D" id="3.40.1190.20">
    <property type="match status" value="1"/>
</dbReference>
<sequence>MRKYKVIGIGDNVVDKYVLEGKMYPGGNALNFSVYAKMNNIKSAYIGKFGDDDVAEYIKAVLDELQIDYSYSKTYSGENGYAKVKLDKNERVFLGSNKGGVAKEKKWELTNQVISYISEFSLIHTSLNSYIESELKTLKSLDIPISFDFSVRWNDEYLKEVCPYIDIAFLSCSHLTSSEREREMKKAEELGADLIVGTVGENGSYALYKGDFIYQPAIIDEDVVDTMGAGDAYLTAFLIELLDQSNGSFRFKDDDLTFEVIQNAMKKGSKFAAEICKIEGAFGYGKQVRV</sequence>